<dbReference type="InterPro" id="IPR002429">
    <property type="entry name" value="CcO_II-like_C"/>
</dbReference>
<evidence type="ECO:0000256" key="12">
    <source>
        <dbReference type="ARBA" id="ARBA00023139"/>
    </source>
</evidence>
<dbReference type="InterPro" id="IPR034227">
    <property type="entry name" value="CuRO_UO_II"/>
</dbReference>
<keyword evidence="11 15" id="KW-0472">Membrane</keyword>
<organism evidence="19 20">
    <name type="scientific">Candidatus Nomurabacteria bacterium GW2011_GWB1_44_12</name>
    <dbReference type="NCBI Taxonomy" id="1618748"/>
    <lineage>
        <taxon>Bacteria</taxon>
        <taxon>Candidatus Nomuraibacteriota</taxon>
    </lineage>
</organism>
<evidence type="ECO:0000256" key="10">
    <source>
        <dbReference type="ARBA" id="ARBA00023002"/>
    </source>
</evidence>
<feature type="transmembrane region" description="Helical" evidence="16">
    <location>
        <begin position="7"/>
        <end position="25"/>
    </location>
</feature>
<feature type="transmembrane region" description="Helical" evidence="16">
    <location>
        <begin position="88"/>
        <end position="110"/>
    </location>
</feature>
<dbReference type="CDD" id="cd04212">
    <property type="entry name" value="CuRO_UO_II"/>
    <property type="match status" value="1"/>
</dbReference>
<evidence type="ECO:0000256" key="14">
    <source>
        <dbReference type="ARBA" id="ARBA00030198"/>
    </source>
</evidence>
<keyword evidence="4 15" id="KW-1003">Cell membrane</keyword>
<dbReference type="GO" id="GO:0004129">
    <property type="term" value="F:cytochrome-c oxidase activity"/>
    <property type="evidence" value="ECO:0007669"/>
    <property type="project" value="UniProtKB-UniRule"/>
</dbReference>
<keyword evidence="6 16" id="KW-0812">Transmembrane</keyword>
<evidence type="ECO:0000256" key="5">
    <source>
        <dbReference type="ARBA" id="ARBA00022660"/>
    </source>
</evidence>
<dbReference type="InterPro" id="IPR008972">
    <property type="entry name" value="Cupredoxin"/>
</dbReference>
<dbReference type="GO" id="GO:0042773">
    <property type="term" value="P:ATP synthesis coupled electron transport"/>
    <property type="evidence" value="ECO:0007669"/>
    <property type="project" value="TreeGrafter"/>
</dbReference>
<dbReference type="InterPro" id="IPR036257">
    <property type="entry name" value="Cyt_c_oxidase_su2_TM_sf"/>
</dbReference>
<keyword evidence="10 15" id="KW-0560">Oxidoreductase</keyword>
<accession>A0A837IA19</accession>
<name>A0A837IA19_9BACT</name>
<dbReference type="NCBIfam" id="TIGR01433">
    <property type="entry name" value="CyoA"/>
    <property type="match status" value="1"/>
</dbReference>
<dbReference type="InterPro" id="IPR010514">
    <property type="entry name" value="COX_ARM"/>
</dbReference>
<dbReference type="Gene3D" id="2.60.40.420">
    <property type="entry name" value="Cupredoxins - blue copper proteins"/>
    <property type="match status" value="1"/>
</dbReference>
<dbReference type="InterPro" id="IPR045187">
    <property type="entry name" value="CcO_II"/>
</dbReference>
<dbReference type="GO" id="GO:0005886">
    <property type="term" value="C:plasma membrane"/>
    <property type="evidence" value="ECO:0007669"/>
    <property type="project" value="UniProtKB-SubCell"/>
</dbReference>
<comment type="subcellular location">
    <subcellularLocation>
        <location evidence="1">Cell membrane</location>
        <topology evidence="1">Multi-pass membrane protein</topology>
    </subcellularLocation>
</comment>
<feature type="domain" description="Cytochrome oxidase subunit II transmembrane region profile" evidence="18">
    <location>
        <begin position="23"/>
        <end position="120"/>
    </location>
</feature>
<dbReference type="PROSITE" id="PS50999">
    <property type="entry name" value="COX2_TM"/>
    <property type="match status" value="1"/>
</dbReference>
<evidence type="ECO:0000313" key="19">
    <source>
        <dbReference type="EMBL" id="KKT36792.1"/>
    </source>
</evidence>
<dbReference type="GO" id="GO:0009486">
    <property type="term" value="F:cytochrome bo3 ubiquinol oxidase activity"/>
    <property type="evidence" value="ECO:0007669"/>
    <property type="project" value="InterPro"/>
</dbReference>
<dbReference type="PANTHER" id="PTHR22888:SF18">
    <property type="entry name" value="CYTOCHROME BO(3) UBIQUINOL OXIDASE SUBUNIT 2"/>
    <property type="match status" value="1"/>
</dbReference>
<evidence type="ECO:0000256" key="9">
    <source>
        <dbReference type="ARBA" id="ARBA00022989"/>
    </source>
</evidence>
<gene>
    <name evidence="19" type="ORF">UW25_C0004G0120</name>
</gene>
<keyword evidence="13" id="KW-0449">Lipoprotein</keyword>
<feature type="domain" description="Cytochrome oxidase subunit II copper A binding" evidence="17">
    <location>
        <begin position="126"/>
        <end position="238"/>
    </location>
</feature>
<evidence type="ECO:0000259" key="18">
    <source>
        <dbReference type="PROSITE" id="PS50999"/>
    </source>
</evidence>
<comment type="similarity">
    <text evidence="2 15">Belongs to the cytochrome c oxidase subunit 2 family.</text>
</comment>
<evidence type="ECO:0000259" key="17">
    <source>
        <dbReference type="PROSITE" id="PS50857"/>
    </source>
</evidence>
<evidence type="ECO:0000256" key="16">
    <source>
        <dbReference type="SAM" id="Phobius"/>
    </source>
</evidence>
<dbReference type="GO" id="GO:0005507">
    <property type="term" value="F:copper ion binding"/>
    <property type="evidence" value="ECO:0007669"/>
    <property type="project" value="InterPro"/>
</dbReference>
<evidence type="ECO:0000256" key="15">
    <source>
        <dbReference type="PIRNR" id="PIRNR000292"/>
    </source>
</evidence>
<evidence type="ECO:0000256" key="6">
    <source>
        <dbReference type="ARBA" id="ARBA00022692"/>
    </source>
</evidence>
<evidence type="ECO:0000256" key="8">
    <source>
        <dbReference type="ARBA" id="ARBA00022982"/>
    </source>
</evidence>
<keyword evidence="3 15" id="KW-0813">Transport</keyword>
<dbReference type="PANTHER" id="PTHR22888">
    <property type="entry name" value="CYTOCHROME C OXIDASE, SUBUNIT II"/>
    <property type="match status" value="1"/>
</dbReference>
<dbReference type="Gene3D" id="1.10.287.90">
    <property type="match status" value="1"/>
</dbReference>
<keyword evidence="12" id="KW-0564">Palmitate</keyword>
<evidence type="ECO:0000256" key="4">
    <source>
        <dbReference type="ARBA" id="ARBA00022475"/>
    </source>
</evidence>
<dbReference type="SUPFAM" id="SSF81464">
    <property type="entry name" value="Cytochrome c oxidase subunit II-like, transmembrane region"/>
    <property type="match status" value="1"/>
</dbReference>
<evidence type="ECO:0000256" key="13">
    <source>
        <dbReference type="ARBA" id="ARBA00023288"/>
    </source>
</evidence>
<dbReference type="InterPro" id="IPR011759">
    <property type="entry name" value="Cyt_c_oxidase_su2_TM_dom"/>
</dbReference>
<dbReference type="InterPro" id="IPR006333">
    <property type="entry name" value="Cyt_o_ubiquinol_oxidase_su2"/>
</dbReference>
<reference evidence="19 20" key="1">
    <citation type="journal article" date="2015" name="Nature">
        <title>rRNA introns, odd ribosomes, and small enigmatic genomes across a large radiation of phyla.</title>
        <authorList>
            <person name="Brown C.T."/>
            <person name="Hug L.A."/>
            <person name="Thomas B.C."/>
            <person name="Sharon I."/>
            <person name="Castelle C.J."/>
            <person name="Singh A."/>
            <person name="Wilkins M.J."/>
            <person name="Williams K.H."/>
            <person name="Banfield J.F."/>
        </authorList>
    </citation>
    <scope>NUCLEOTIDE SEQUENCE [LARGE SCALE GENOMIC DNA]</scope>
</reference>
<keyword evidence="5 15" id="KW-0679">Respiratory chain</keyword>
<evidence type="ECO:0000313" key="20">
    <source>
        <dbReference type="Proteomes" id="UP000033815"/>
    </source>
</evidence>
<keyword evidence="7" id="KW-0732">Signal</keyword>
<evidence type="ECO:0000256" key="7">
    <source>
        <dbReference type="ARBA" id="ARBA00022729"/>
    </source>
</evidence>
<evidence type="ECO:0000256" key="2">
    <source>
        <dbReference type="ARBA" id="ARBA00007866"/>
    </source>
</evidence>
<evidence type="ECO:0000256" key="11">
    <source>
        <dbReference type="ARBA" id="ARBA00023136"/>
    </source>
</evidence>
<dbReference type="Proteomes" id="UP000033815">
    <property type="component" value="Unassembled WGS sequence"/>
</dbReference>
<feature type="transmembrane region" description="Helical" evidence="16">
    <location>
        <begin position="45"/>
        <end position="67"/>
    </location>
</feature>
<proteinExistence type="inferred from homology"/>
<evidence type="ECO:0000256" key="3">
    <source>
        <dbReference type="ARBA" id="ARBA00022448"/>
    </source>
</evidence>
<keyword evidence="8 15" id="KW-0249">Electron transport</keyword>
<dbReference type="PROSITE" id="PS50857">
    <property type="entry name" value="COX2_CUA"/>
    <property type="match status" value="1"/>
</dbReference>
<keyword evidence="9 16" id="KW-1133">Transmembrane helix</keyword>
<dbReference type="AlphaFoldDB" id="A0A837IA19"/>
<dbReference type="Pfam" id="PF06481">
    <property type="entry name" value="COX_ARM"/>
    <property type="match status" value="1"/>
</dbReference>
<dbReference type="EMBL" id="LCHP01000004">
    <property type="protein sequence ID" value="KKT36792.1"/>
    <property type="molecule type" value="Genomic_DNA"/>
</dbReference>
<evidence type="ECO:0000256" key="1">
    <source>
        <dbReference type="ARBA" id="ARBA00004651"/>
    </source>
</evidence>
<protein>
    <recommendedName>
        <fullName evidence="14">Ubiquinol oxidase polypeptide II</fullName>
    </recommendedName>
</protein>
<dbReference type="GO" id="GO:0016682">
    <property type="term" value="F:oxidoreductase activity, acting on diphenols and related substances as donors, oxygen as acceptor"/>
    <property type="evidence" value="ECO:0007669"/>
    <property type="project" value="InterPro"/>
</dbReference>
<dbReference type="PIRSF" id="PIRSF000292">
    <property type="entry name" value="Ubi_od_II"/>
    <property type="match status" value="1"/>
</dbReference>
<dbReference type="SUPFAM" id="SSF49503">
    <property type="entry name" value="Cupredoxins"/>
    <property type="match status" value="1"/>
</dbReference>
<comment type="caution">
    <text evidence="19">The sequence shown here is derived from an EMBL/GenBank/DDBJ whole genome shotgun (WGS) entry which is preliminary data.</text>
</comment>
<sequence length="301" mass="34134">MKKVMRAVMVVAILGFVVFLSVYIGTHNMGVFNPKGVIALAEMNLIVKTTLLMLIVVIPVFIMLGVFSWRYRAGNTKAKYTPDWHSNIVLEIIWWTIPIIIIVFIARMTWVSSHELDPFRPIVSNVPPITIQVVALDWKWLFIYPEQNIATVNFVQFPEDTPINFRITGDAPMNSFWIPQLAGQIYAMAGMDTALHVMADESGEYMGVSSNYSGYGFSGMKFTAKATSREEFDLWIETVRQSPDALSSEEYEKLAKKSRNNDVAYYSSAEDGLYGKIIMKYMMPMETPAPMNMSEMHGMSQ</sequence>